<dbReference type="eggNOG" id="KOG1443">
    <property type="taxonomic scope" value="Eukaryota"/>
</dbReference>
<dbReference type="InterPro" id="IPR050186">
    <property type="entry name" value="TPT_transporter"/>
</dbReference>
<reference evidence="9" key="1">
    <citation type="journal article" date="2012" name="Science">
        <title>The Paleozoic origin of enzymatic lignin decomposition reconstructed from 31 fungal genomes.</title>
        <authorList>
            <person name="Floudas D."/>
            <person name="Binder M."/>
            <person name="Riley R."/>
            <person name="Barry K."/>
            <person name="Blanchette R.A."/>
            <person name="Henrissat B."/>
            <person name="Martinez A.T."/>
            <person name="Otillar R."/>
            <person name="Spatafora J.W."/>
            <person name="Yadav J.S."/>
            <person name="Aerts A."/>
            <person name="Benoit I."/>
            <person name="Boyd A."/>
            <person name="Carlson A."/>
            <person name="Copeland A."/>
            <person name="Coutinho P.M."/>
            <person name="de Vries R.P."/>
            <person name="Ferreira P."/>
            <person name="Findley K."/>
            <person name="Foster B."/>
            <person name="Gaskell J."/>
            <person name="Glotzer D."/>
            <person name="Gorecki P."/>
            <person name="Heitman J."/>
            <person name="Hesse C."/>
            <person name="Hori C."/>
            <person name="Igarashi K."/>
            <person name="Jurgens J.A."/>
            <person name="Kallen N."/>
            <person name="Kersten P."/>
            <person name="Kohler A."/>
            <person name="Kuees U."/>
            <person name="Kumar T.K.A."/>
            <person name="Kuo A."/>
            <person name="LaButti K."/>
            <person name="Larrondo L.F."/>
            <person name="Lindquist E."/>
            <person name="Ling A."/>
            <person name="Lombard V."/>
            <person name="Lucas S."/>
            <person name="Lundell T."/>
            <person name="Martin R."/>
            <person name="McLaughlin D.J."/>
            <person name="Morgenstern I."/>
            <person name="Morin E."/>
            <person name="Murat C."/>
            <person name="Nagy L.G."/>
            <person name="Nolan M."/>
            <person name="Ohm R.A."/>
            <person name="Patyshakuliyeva A."/>
            <person name="Rokas A."/>
            <person name="Ruiz-Duenas F.J."/>
            <person name="Sabat G."/>
            <person name="Salamov A."/>
            <person name="Samejima M."/>
            <person name="Schmutz J."/>
            <person name="Slot J.C."/>
            <person name="St John F."/>
            <person name="Stenlid J."/>
            <person name="Sun H."/>
            <person name="Sun S."/>
            <person name="Syed K."/>
            <person name="Tsang A."/>
            <person name="Wiebenga A."/>
            <person name="Young D."/>
            <person name="Pisabarro A."/>
            <person name="Eastwood D.C."/>
            <person name="Martin F."/>
            <person name="Cullen D."/>
            <person name="Grigoriev I.V."/>
            <person name="Hibbett D.S."/>
        </authorList>
    </citation>
    <scope>NUCLEOTIDE SEQUENCE [LARGE SCALE GENOMIC DNA]</scope>
    <source>
        <strain evidence="9">FP-91666</strain>
    </source>
</reference>
<keyword evidence="2 6" id="KW-0812">Transmembrane</keyword>
<feature type="domain" description="Sugar phosphate transporter" evidence="7">
    <location>
        <begin position="89"/>
        <end position="386"/>
    </location>
</feature>
<feature type="region of interest" description="Disordered" evidence="5">
    <location>
        <begin position="495"/>
        <end position="571"/>
    </location>
</feature>
<dbReference type="PANTHER" id="PTHR11132">
    <property type="entry name" value="SOLUTE CARRIER FAMILY 35"/>
    <property type="match status" value="1"/>
</dbReference>
<proteinExistence type="predicted"/>
<name>R7RXC3_STEHR</name>
<protein>
    <submittedName>
        <fullName evidence="8">TPT-domain-containing protein</fullName>
    </submittedName>
</protein>
<evidence type="ECO:0000313" key="8">
    <source>
        <dbReference type="EMBL" id="EIM80004.1"/>
    </source>
</evidence>
<evidence type="ECO:0000256" key="6">
    <source>
        <dbReference type="SAM" id="Phobius"/>
    </source>
</evidence>
<dbReference type="Pfam" id="PF03151">
    <property type="entry name" value="TPT"/>
    <property type="match status" value="1"/>
</dbReference>
<evidence type="ECO:0000256" key="3">
    <source>
        <dbReference type="ARBA" id="ARBA00022989"/>
    </source>
</evidence>
<keyword evidence="4 6" id="KW-0472">Membrane</keyword>
<evidence type="ECO:0000256" key="4">
    <source>
        <dbReference type="ARBA" id="ARBA00023136"/>
    </source>
</evidence>
<dbReference type="InterPro" id="IPR004853">
    <property type="entry name" value="Sugar_P_trans_dom"/>
</dbReference>
<sequence length="571" mass="63294">MSTRAYTDGGPHIDDPPAYSPPDTYPPPEHGIRLADTPVSTVLEVSGAYDEQDESVPWRRSVEGEVSDLHLASEAEKKRLWWRNAVINAIFIAAWFTFGLLISLYNKYMFSPERFGFPYPLFATFTQMIVQFILASALRFGMPRVFRPKLDPDRKQWMQKAAPTGVMTGLDIGLSNVSLQTITLSFYTMCKSSSLIFVLLFAFLFKLEQPSWRLVFVIFLIVSGVLLMVFTQTHFVLVGFILVMSASLSGGFRWALTQVLLRDRKMGLDNPAATIWWLSPIMAVTLGVISMFVDDWVGLFREQKWFSSVGQATTTCVSLLIPGMLGFSMVLSEYYIIQRIGVVPMSIAGIAKEVATITVSAWVFGDELTPLNITGVSIAISGIGLFTYHKYRKSIESPVPLDAHGNPIVIEDETSDALGLTMGRGSIGAYDDGVGGLSMGGDEERVPLARTMDLEADPHTRASHEWSNTNDTATSSEAAMIDGHLGTYHEPPQLLFSVDDADGEGDEERQERELRELDRELGLDTYDPPSAKRAFDAKTRSSLAADGLEDPDPWSFGEEPPAEENGHLRRD</sequence>
<accession>R7RXC3</accession>
<organism evidence="8 9">
    <name type="scientific">Stereum hirsutum (strain FP-91666)</name>
    <name type="common">White-rot fungus</name>
    <dbReference type="NCBI Taxonomy" id="721885"/>
    <lineage>
        <taxon>Eukaryota</taxon>
        <taxon>Fungi</taxon>
        <taxon>Dikarya</taxon>
        <taxon>Basidiomycota</taxon>
        <taxon>Agaricomycotina</taxon>
        <taxon>Agaricomycetes</taxon>
        <taxon>Russulales</taxon>
        <taxon>Stereaceae</taxon>
        <taxon>Stereum</taxon>
    </lineage>
</organism>
<dbReference type="KEGG" id="shs:STEHIDRAFT_172961"/>
<feature type="transmembrane region" description="Helical" evidence="6">
    <location>
        <begin position="212"/>
        <end position="230"/>
    </location>
</feature>
<feature type="transmembrane region" description="Helical" evidence="6">
    <location>
        <begin position="185"/>
        <end position="205"/>
    </location>
</feature>
<dbReference type="RefSeq" id="XP_007310988.1">
    <property type="nucleotide sequence ID" value="XM_007310926.1"/>
</dbReference>
<feature type="transmembrane region" description="Helical" evidence="6">
    <location>
        <begin position="305"/>
        <end position="330"/>
    </location>
</feature>
<dbReference type="InterPro" id="IPR037185">
    <property type="entry name" value="EmrE-like"/>
</dbReference>
<feature type="compositionally biased region" description="Pro residues" evidence="5">
    <location>
        <begin position="18"/>
        <end position="29"/>
    </location>
</feature>
<feature type="transmembrane region" description="Helical" evidence="6">
    <location>
        <begin position="85"/>
        <end position="105"/>
    </location>
</feature>
<dbReference type="GeneID" id="18804183"/>
<evidence type="ECO:0000256" key="5">
    <source>
        <dbReference type="SAM" id="MobiDB-lite"/>
    </source>
</evidence>
<dbReference type="AlphaFoldDB" id="R7RXC3"/>
<evidence type="ECO:0000259" key="7">
    <source>
        <dbReference type="Pfam" id="PF03151"/>
    </source>
</evidence>
<dbReference type="SUPFAM" id="SSF103481">
    <property type="entry name" value="Multidrug resistance efflux transporter EmrE"/>
    <property type="match status" value="1"/>
</dbReference>
<comment type="subcellular location">
    <subcellularLocation>
        <location evidence="1">Membrane</location>
        <topology evidence="1">Multi-pass membrane protein</topology>
    </subcellularLocation>
</comment>
<dbReference type="GO" id="GO:0016020">
    <property type="term" value="C:membrane"/>
    <property type="evidence" value="ECO:0007669"/>
    <property type="project" value="UniProtKB-SubCell"/>
</dbReference>
<gene>
    <name evidence="8" type="ORF">STEHIDRAFT_172961</name>
</gene>
<dbReference type="Proteomes" id="UP000053927">
    <property type="component" value="Unassembled WGS sequence"/>
</dbReference>
<feature type="transmembrane region" description="Helical" evidence="6">
    <location>
        <begin position="275"/>
        <end position="293"/>
    </location>
</feature>
<evidence type="ECO:0000256" key="2">
    <source>
        <dbReference type="ARBA" id="ARBA00022692"/>
    </source>
</evidence>
<keyword evidence="9" id="KW-1185">Reference proteome</keyword>
<evidence type="ECO:0000256" key="1">
    <source>
        <dbReference type="ARBA" id="ARBA00004141"/>
    </source>
</evidence>
<feature type="transmembrane region" description="Helical" evidence="6">
    <location>
        <begin position="236"/>
        <end position="255"/>
    </location>
</feature>
<keyword evidence="3 6" id="KW-1133">Transmembrane helix</keyword>
<feature type="region of interest" description="Disordered" evidence="5">
    <location>
        <begin position="1"/>
        <end position="30"/>
    </location>
</feature>
<feature type="transmembrane region" description="Helical" evidence="6">
    <location>
        <begin position="117"/>
        <end position="140"/>
    </location>
</feature>
<dbReference type="EMBL" id="JH687400">
    <property type="protein sequence ID" value="EIM80004.1"/>
    <property type="molecule type" value="Genomic_DNA"/>
</dbReference>
<feature type="compositionally biased region" description="Acidic residues" evidence="5">
    <location>
        <begin position="499"/>
        <end position="508"/>
    </location>
</feature>
<dbReference type="OrthoDB" id="18894at2759"/>
<feature type="compositionally biased region" description="Basic and acidic residues" evidence="5">
    <location>
        <begin position="509"/>
        <end position="522"/>
    </location>
</feature>
<evidence type="ECO:0000313" key="9">
    <source>
        <dbReference type="Proteomes" id="UP000053927"/>
    </source>
</evidence>